<dbReference type="Gene3D" id="3.40.50.150">
    <property type="entry name" value="Vaccinia Virus protein VP39"/>
    <property type="match status" value="1"/>
</dbReference>
<protein>
    <submittedName>
        <fullName evidence="4">Class I SAM-dependent methyltransferase</fullName>
        <ecNumber evidence="4">2.1.1.-</ecNumber>
    </submittedName>
</protein>
<name>A0ABU0YJY5_9PROT</name>
<evidence type="ECO:0000313" key="5">
    <source>
        <dbReference type="Proteomes" id="UP001230156"/>
    </source>
</evidence>
<comment type="caution">
    <text evidence="4">The sequence shown here is derived from an EMBL/GenBank/DDBJ whole genome shotgun (WGS) entry which is preliminary data.</text>
</comment>
<evidence type="ECO:0000256" key="2">
    <source>
        <dbReference type="ARBA" id="ARBA00022679"/>
    </source>
</evidence>
<dbReference type="EMBL" id="JAUYVI010000002">
    <property type="protein sequence ID" value="MDQ7247361.1"/>
    <property type="molecule type" value="Genomic_DNA"/>
</dbReference>
<organism evidence="4 5">
    <name type="scientific">Dongia sedimenti</name>
    <dbReference type="NCBI Taxonomy" id="3064282"/>
    <lineage>
        <taxon>Bacteria</taxon>
        <taxon>Pseudomonadati</taxon>
        <taxon>Pseudomonadota</taxon>
        <taxon>Alphaproteobacteria</taxon>
        <taxon>Rhodospirillales</taxon>
        <taxon>Dongiaceae</taxon>
        <taxon>Dongia</taxon>
    </lineage>
</organism>
<dbReference type="InterPro" id="IPR050362">
    <property type="entry name" value="Cation-dep_OMT"/>
</dbReference>
<dbReference type="SUPFAM" id="SSF53335">
    <property type="entry name" value="S-adenosyl-L-methionine-dependent methyltransferases"/>
    <property type="match status" value="1"/>
</dbReference>
<accession>A0ABU0YJY5</accession>
<dbReference type="RefSeq" id="WP_379954762.1">
    <property type="nucleotide sequence ID" value="NZ_JAUYVI010000002.1"/>
</dbReference>
<sequence length="219" mass="24001">MARRSLELDDRLYDYLVQFGTRESDLLKDLRAETAKLPGAGMQIGPEQGAFMGLLVELIGAKRALEIGTFTGYSSLCIAGALPADGKLICCDVSEEYTKVARDYWRRAGLESKIELRLGPAVATLDALIDADVEPFDFAFIDADKTNYGNYYDRALKLVRPGGLIAIDNVLWGGDVAKPEENDADTQAIRALNEMVRNDERVTLALAPIGDGLTLARKR</sequence>
<keyword evidence="3" id="KW-0949">S-adenosyl-L-methionine</keyword>
<keyword evidence="2 4" id="KW-0808">Transferase</keyword>
<dbReference type="GO" id="GO:0008168">
    <property type="term" value="F:methyltransferase activity"/>
    <property type="evidence" value="ECO:0007669"/>
    <property type="project" value="UniProtKB-KW"/>
</dbReference>
<dbReference type="GO" id="GO:0032259">
    <property type="term" value="P:methylation"/>
    <property type="evidence" value="ECO:0007669"/>
    <property type="project" value="UniProtKB-KW"/>
</dbReference>
<dbReference type="Pfam" id="PF01596">
    <property type="entry name" value="Methyltransf_3"/>
    <property type="match status" value="1"/>
</dbReference>
<reference evidence="5" key="1">
    <citation type="submission" date="2023-08" db="EMBL/GenBank/DDBJ databases">
        <title>Rhodospirillaceae gen. nov., a novel taxon isolated from the Yangtze River Yuezi River estuary sludge.</title>
        <authorList>
            <person name="Ruan L."/>
        </authorList>
    </citation>
    <scope>NUCLEOTIDE SEQUENCE [LARGE SCALE GENOMIC DNA]</scope>
    <source>
        <strain evidence="5">R-7</strain>
    </source>
</reference>
<dbReference type="InterPro" id="IPR002935">
    <property type="entry name" value="SAM_O-MeTrfase"/>
</dbReference>
<dbReference type="InterPro" id="IPR029063">
    <property type="entry name" value="SAM-dependent_MTases_sf"/>
</dbReference>
<dbReference type="PANTHER" id="PTHR10509:SF14">
    <property type="entry name" value="CAFFEOYL-COA O-METHYLTRANSFERASE 3-RELATED"/>
    <property type="match status" value="1"/>
</dbReference>
<dbReference type="CDD" id="cd02440">
    <property type="entry name" value="AdoMet_MTases"/>
    <property type="match status" value="1"/>
</dbReference>
<dbReference type="PANTHER" id="PTHR10509">
    <property type="entry name" value="O-METHYLTRANSFERASE-RELATED"/>
    <property type="match status" value="1"/>
</dbReference>
<evidence type="ECO:0000256" key="1">
    <source>
        <dbReference type="ARBA" id="ARBA00022603"/>
    </source>
</evidence>
<dbReference type="EC" id="2.1.1.-" evidence="4"/>
<evidence type="ECO:0000313" key="4">
    <source>
        <dbReference type="EMBL" id="MDQ7247361.1"/>
    </source>
</evidence>
<evidence type="ECO:0000256" key="3">
    <source>
        <dbReference type="ARBA" id="ARBA00022691"/>
    </source>
</evidence>
<gene>
    <name evidence="4" type="ORF">Q8A70_06770</name>
</gene>
<keyword evidence="1 4" id="KW-0489">Methyltransferase</keyword>
<dbReference type="PROSITE" id="PS51682">
    <property type="entry name" value="SAM_OMT_I"/>
    <property type="match status" value="1"/>
</dbReference>
<dbReference type="Proteomes" id="UP001230156">
    <property type="component" value="Unassembled WGS sequence"/>
</dbReference>
<proteinExistence type="predicted"/>
<keyword evidence="5" id="KW-1185">Reference proteome</keyword>